<dbReference type="HOGENOM" id="CLU_084749_2_1_11"/>
<organism evidence="3 4">
    <name type="scientific">Streptomyces xiamenensis</name>
    <dbReference type="NCBI Taxonomy" id="408015"/>
    <lineage>
        <taxon>Bacteria</taxon>
        <taxon>Bacillati</taxon>
        <taxon>Actinomycetota</taxon>
        <taxon>Actinomycetes</taxon>
        <taxon>Kitasatosporales</taxon>
        <taxon>Streptomycetaceae</taxon>
        <taxon>Streptomyces</taxon>
    </lineage>
</organism>
<reference evidence="3" key="1">
    <citation type="submission" date="2019-08" db="EMBL/GenBank/DDBJ databases">
        <title>Complete genome sequence of a mangrove-derived Streptomyces xiamenensis.</title>
        <authorList>
            <person name="Xu J."/>
        </authorList>
    </citation>
    <scope>NUCLEOTIDE SEQUENCE</scope>
    <source>
        <strain evidence="3">318</strain>
    </source>
</reference>
<feature type="transmembrane region" description="Helical" evidence="2">
    <location>
        <begin position="67"/>
        <end position="85"/>
    </location>
</feature>
<gene>
    <name evidence="3" type="ORF">SXIM_09670</name>
</gene>
<dbReference type="STRING" id="408015.SXIM_09670"/>
<feature type="region of interest" description="Disordered" evidence="1">
    <location>
        <begin position="172"/>
        <end position="211"/>
    </location>
</feature>
<dbReference type="KEGG" id="sxi:SXIM_09670"/>
<evidence type="ECO:0000313" key="4">
    <source>
        <dbReference type="Proteomes" id="UP000034034"/>
    </source>
</evidence>
<keyword evidence="2" id="KW-0472">Membrane</keyword>
<keyword evidence="2" id="KW-1133">Transmembrane helix</keyword>
<evidence type="ECO:0000256" key="2">
    <source>
        <dbReference type="SAM" id="Phobius"/>
    </source>
</evidence>
<name>A0A0F7CN61_9ACTN</name>
<dbReference type="AlphaFoldDB" id="A0A0F7CN61"/>
<dbReference type="InterPro" id="IPR019051">
    <property type="entry name" value="Trp_biosyn_TM_oprn/chp"/>
</dbReference>
<dbReference type="NCBIfam" id="TIGR02234">
    <property type="entry name" value="trp_oprn_chp"/>
    <property type="match status" value="1"/>
</dbReference>
<dbReference type="PATRIC" id="fig|408015.6.peg.997"/>
<protein>
    <submittedName>
        <fullName evidence="3">Membrane protein</fullName>
    </submittedName>
</protein>
<dbReference type="Proteomes" id="UP000034034">
    <property type="component" value="Chromosome"/>
</dbReference>
<dbReference type="InterPro" id="IPR011746">
    <property type="entry name" value="Trp_synth-assoc_CHP"/>
</dbReference>
<feature type="transmembrane region" description="Helical" evidence="2">
    <location>
        <begin position="92"/>
        <end position="112"/>
    </location>
</feature>
<feature type="transmembrane region" description="Helical" evidence="2">
    <location>
        <begin position="143"/>
        <end position="162"/>
    </location>
</feature>
<evidence type="ECO:0000256" key="1">
    <source>
        <dbReference type="SAM" id="MobiDB-lite"/>
    </source>
</evidence>
<keyword evidence="4" id="KW-1185">Reference proteome</keyword>
<dbReference type="Pfam" id="PF09534">
    <property type="entry name" value="Trp_oprn_chp"/>
    <property type="match status" value="1"/>
</dbReference>
<dbReference type="EMBL" id="CP009922">
    <property type="protein sequence ID" value="AKG42351.1"/>
    <property type="molecule type" value="Genomic_DNA"/>
</dbReference>
<evidence type="ECO:0000313" key="3">
    <source>
        <dbReference type="EMBL" id="AKG42351.1"/>
    </source>
</evidence>
<keyword evidence="2" id="KW-0812">Transmembrane</keyword>
<proteinExistence type="predicted"/>
<accession>A0A0F7CN61</accession>
<sequence length="211" mass="21396">MTREPASSSPTRAPRRALGAALLSGAAGAAIVLIAAGQTWGEGEASQSGFGAGELPVTASGSAVSDLPSALALVGLASLVAVFAVRRTGRMIVASVLALSGAGAIGAALVGASDTRALERAAADALGLTEAAVTSVSHTGWPWLSALGGLLLLIAGLLALSYGRQWPAMSGRYERGERGERGERRGRRTAVDPDRPEDIWKALDRGEDPTT</sequence>
<dbReference type="RefSeq" id="WP_030734178.1">
    <property type="nucleotide sequence ID" value="NZ_CP009922.3"/>
</dbReference>